<dbReference type="SMART" id="SM01149">
    <property type="entry name" value="DUF1237"/>
    <property type="match status" value="1"/>
</dbReference>
<dbReference type="RefSeq" id="WP_119324298.1">
    <property type="nucleotide sequence ID" value="NZ_AP025739.1"/>
</dbReference>
<dbReference type="EMBL" id="AP025739">
    <property type="protein sequence ID" value="BDI31165.1"/>
    <property type="molecule type" value="Genomic_DNA"/>
</dbReference>
<dbReference type="PIRSF" id="PIRSF028846">
    <property type="entry name" value="UCP028846"/>
    <property type="match status" value="1"/>
</dbReference>
<dbReference type="PANTHER" id="PTHR31047">
    <property type="entry name" value="MEIOTICALLY UP-REGULATED GENE 157 PROTEIN"/>
    <property type="match status" value="1"/>
</dbReference>
<gene>
    <name evidence="1" type="ORF">CCAX7_32160</name>
</gene>
<dbReference type="InterPro" id="IPR012341">
    <property type="entry name" value="6hp_glycosidase-like_sf"/>
</dbReference>
<dbReference type="KEGG" id="ccot:CCAX7_32160"/>
<name>A0A402D432_9BACT</name>
<evidence type="ECO:0000313" key="1">
    <source>
        <dbReference type="EMBL" id="BDI31165.1"/>
    </source>
</evidence>
<accession>A0A402D432</accession>
<dbReference type="OrthoDB" id="181472at2"/>
<protein>
    <submittedName>
        <fullName evidence="1">Uncharacterized protein</fullName>
    </submittedName>
</protein>
<dbReference type="InterPro" id="IPR008313">
    <property type="entry name" value="GH125"/>
</dbReference>
<dbReference type="GO" id="GO:0005975">
    <property type="term" value="P:carbohydrate metabolic process"/>
    <property type="evidence" value="ECO:0007669"/>
    <property type="project" value="InterPro"/>
</dbReference>
<dbReference type="Proteomes" id="UP000287394">
    <property type="component" value="Chromosome"/>
</dbReference>
<sequence>MNKRPTPAQRCFTSPAIEAAITEVGGRIRDPEIAALFVNCLPNTLDTTVTVGSDADGRPDTFVVTGDIDAMWLRDSTNQVWPYLRFVTADPTLSRLIQGVIHRQARCVLIDPYANAFNREPKPSHWMSDHTVMTPDLHERKYELDSLCAVIRLSAGYYAASKDASCFDARWSDAMRKIVATIRHEQAGSDENSKDDYRFQRDSPNPTETLACGGFGQPANRCGLSKSPFRPSDDAAMLPFLIPANAMAVVCLRQLAEIWSGPCALPEDAAGALALAEEIERGIRTHAVVQHPEHGEIFAYEVDGYGSHYLMDDANVPSLVSLPYLGYCAPDDPTYQRTRAFVLSASNPYFASGQAASGVGSPHTGRGTIWPMALIMQALTSQSQEEVRQCLTTLRDTHAGTWFMHESIWKDDAANYTRSWFAWANTLFGELILTIDSKYPGLLESF</sequence>
<dbReference type="InterPro" id="IPR008928">
    <property type="entry name" value="6-hairpin_glycosidase_sf"/>
</dbReference>
<dbReference type="SUPFAM" id="SSF48208">
    <property type="entry name" value="Six-hairpin glycosidases"/>
    <property type="match status" value="1"/>
</dbReference>
<proteinExistence type="predicted"/>
<keyword evidence="2" id="KW-1185">Reference proteome</keyword>
<organism evidence="1 2">
    <name type="scientific">Capsulimonas corticalis</name>
    <dbReference type="NCBI Taxonomy" id="2219043"/>
    <lineage>
        <taxon>Bacteria</taxon>
        <taxon>Bacillati</taxon>
        <taxon>Armatimonadota</taxon>
        <taxon>Armatimonadia</taxon>
        <taxon>Capsulimonadales</taxon>
        <taxon>Capsulimonadaceae</taxon>
        <taxon>Capsulimonas</taxon>
    </lineage>
</organism>
<dbReference type="AlphaFoldDB" id="A0A402D432"/>
<reference evidence="1 2" key="1">
    <citation type="journal article" date="2019" name="Int. J. Syst. Evol. Microbiol.">
        <title>Capsulimonas corticalis gen. nov., sp. nov., an aerobic capsulated bacterium, of a novel bacterial order, Capsulimonadales ord. nov., of the class Armatimonadia of the phylum Armatimonadetes.</title>
        <authorList>
            <person name="Li J."/>
            <person name="Kudo C."/>
            <person name="Tonouchi A."/>
        </authorList>
    </citation>
    <scope>NUCLEOTIDE SEQUENCE [LARGE SCALE GENOMIC DNA]</scope>
    <source>
        <strain evidence="1 2">AX-7</strain>
    </source>
</reference>
<dbReference type="PANTHER" id="PTHR31047:SF0">
    <property type="entry name" value="MEIOTICALLY UP-REGULATED GENE 157 PROTEIN"/>
    <property type="match status" value="1"/>
</dbReference>
<dbReference type="Pfam" id="PF06824">
    <property type="entry name" value="Glyco_hydro_125"/>
    <property type="match status" value="1"/>
</dbReference>
<evidence type="ECO:0000313" key="2">
    <source>
        <dbReference type="Proteomes" id="UP000287394"/>
    </source>
</evidence>
<dbReference type="Gene3D" id="1.50.10.10">
    <property type="match status" value="1"/>
</dbReference>